<reference evidence="2" key="1">
    <citation type="submission" date="2017-04" db="EMBL/GenBank/DDBJ databases">
        <title>Plasmodium gonderi genome.</title>
        <authorList>
            <person name="Arisue N."/>
            <person name="Honma H."/>
            <person name="Kawai S."/>
            <person name="Tougan T."/>
            <person name="Tanabe K."/>
            <person name="Horii T."/>
        </authorList>
    </citation>
    <scope>NUCLEOTIDE SEQUENCE [LARGE SCALE GENOMIC DNA]</scope>
    <source>
        <strain evidence="2">ATCC 30045</strain>
    </source>
</reference>
<dbReference type="EMBL" id="BDQF01000015">
    <property type="protein sequence ID" value="GAW83873.1"/>
    <property type="molecule type" value="Genomic_DNA"/>
</dbReference>
<name>A0A1Y1JTZ1_PLAGO</name>
<comment type="caution">
    <text evidence="1">The sequence shown here is derived from an EMBL/GenBank/DDBJ whole genome shotgun (WGS) entry which is preliminary data.</text>
</comment>
<dbReference type="RefSeq" id="XP_028546462.1">
    <property type="nucleotide sequence ID" value="XM_028690661.1"/>
</dbReference>
<evidence type="ECO:0000313" key="1">
    <source>
        <dbReference type="EMBL" id="GAW83873.1"/>
    </source>
</evidence>
<gene>
    <name evidence="1" type="ORF">PGO_146710</name>
</gene>
<organism evidence="1 2">
    <name type="scientific">Plasmodium gonderi</name>
    <dbReference type="NCBI Taxonomy" id="77519"/>
    <lineage>
        <taxon>Eukaryota</taxon>
        <taxon>Sar</taxon>
        <taxon>Alveolata</taxon>
        <taxon>Apicomplexa</taxon>
        <taxon>Aconoidasida</taxon>
        <taxon>Haemosporida</taxon>
        <taxon>Plasmodiidae</taxon>
        <taxon>Plasmodium</taxon>
        <taxon>Plasmodium (Plasmodium)</taxon>
    </lineage>
</organism>
<keyword evidence="2" id="KW-1185">Reference proteome</keyword>
<dbReference type="OrthoDB" id="27537at2759"/>
<accession>A0A1Y1JTZ1</accession>
<sequence length="415" mass="49105">MTQEWKNTILCRLKQRNAAQSEKYEEVLNAYNSLVEEKNKLLAIIASFTSENIYLLNSKKFGIPFDTNEYLIPNNLKQYHLLNEEVGSGSTFCHDNNSIHVASVNGTTTETTLRIIQPKIKTKSQEEYHPNEVSKREFLEIIKEKAKCDELILLLKNNINEKEKLLNILNKHNKALNSVILKREQELSEKNKKIHKLQDIVSKQNKDLKLYVNTNISLKRKIKKYQKKNQKMIKDFDTLRLSYIKISKEAYQLKNCKINMDKEYFTLRKQFLAKKIENEKLLKSLLRCKKSYKSQLMKMYYHFIRHNETKELVLSEKKRKIKTSFFKKQKFFISIYWDKLYYTHGDKKKHCVENTNTSELKTNLFINKKKNSIAKPMNCVDAEELITCQNICYGDKFKLGKGCTLSRSSNWKCEE</sequence>
<dbReference type="AlphaFoldDB" id="A0A1Y1JTZ1"/>
<dbReference type="GeneID" id="39750619"/>
<protein>
    <submittedName>
        <fullName evidence="1">Uncharacterized protein</fullName>
    </submittedName>
</protein>
<evidence type="ECO:0000313" key="2">
    <source>
        <dbReference type="Proteomes" id="UP000195521"/>
    </source>
</evidence>
<dbReference type="Proteomes" id="UP000195521">
    <property type="component" value="Unassembled WGS sequence"/>
</dbReference>
<proteinExistence type="predicted"/>
<dbReference type="OMA" id="NKHTKDK"/>